<evidence type="ECO:0000313" key="4">
    <source>
        <dbReference type="Proteomes" id="UP001430306"/>
    </source>
</evidence>
<feature type="compositionally biased region" description="Polar residues" evidence="1">
    <location>
        <begin position="226"/>
        <end position="246"/>
    </location>
</feature>
<organism evidence="3 4">
    <name type="scientific">Rhodopirellula halodulae</name>
    <dbReference type="NCBI Taxonomy" id="2894198"/>
    <lineage>
        <taxon>Bacteria</taxon>
        <taxon>Pseudomonadati</taxon>
        <taxon>Planctomycetota</taxon>
        <taxon>Planctomycetia</taxon>
        <taxon>Pirellulales</taxon>
        <taxon>Pirellulaceae</taxon>
        <taxon>Rhodopirellula</taxon>
    </lineage>
</organism>
<accession>A0ABS8NFG7</accession>
<feature type="transmembrane region" description="Helical" evidence="2">
    <location>
        <begin position="79"/>
        <end position="96"/>
    </location>
</feature>
<protein>
    <submittedName>
        <fullName evidence="3">Uncharacterized protein</fullName>
    </submittedName>
</protein>
<dbReference type="Proteomes" id="UP001430306">
    <property type="component" value="Unassembled WGS sequence"/>
</dbReference>
<reference evidence="3" key="1">
    <citation type="submission" date="2021-11" db="EMBL/GenBank/DDBJ databases">
        <title>Genome sequence.</title>
        <authorList>
            <person name="Sun Q."/>
        </authorList>
    </citation>
    <scope>NUCLEOTIDE SEQUENCE</scope>
    <source>
        <strain evidence="3">JC740</strain>
    </source>
</reference>
<evidence type="ECO:0000256" key="1">
    <source>
        <dbReference type="SAM" id="MobiDB-lite"/>
    </source>
</evidence>
<keyword evidence="2" id="KW-0812">Transmembrane</keyword>
<sequence length="246" mass="26004">MGSSLDLNSLPMLPLLVIAGIAFVASIVIYGYSMKWGLSLAGCGKHGFGWSFCISFAAGVTSSVAVVACGIVSEAIPPYLPLLISFVVAVLTVSAMSKSNPFSAGLAYFLSLLIGGVGMVMLIAGIVAASMAFVDYREIATAMQAMQPGMQSLSHSEEDEWAVSDETFDNVFFEDSDAVREVNADGANAVNWLQQARQSANEAWAARTADSDTESEHPGSYESVGDENSTHPAKPRNSVQTNPFVK</sequence>
<evidence type="ECO:0000313" key="3">
    <source>
        <dbReference type="EMBL" id="MCC9641578.1"/>
    </source>
</evidence>
<feature type="transmembrane region" description="Helical" evidence="2">
    <location>
        <begin position="12"/>
        <end position="33"/>
    </location>
</feature>
<gene>
    <name evidence="3" type="ORF">LOC71_04780</name>
</gene>
<dbReference type="RefSeq" id="WP_230271798.1">
    <property type="nucleotide sequence ID" value="NZ_JAJKFW010000006.1"/>
</dbReference>
<proteinExistence type="predicted"/>
<feature type="region of interest" description="Disordered" evidence="1">
    <location>
        <begin position="201"/>
        <end position="246"/>
    </location>
</feature>
<dbReference type="EMBL" id="JAJKFW010000006">
    <property type="protein sequence ID" value="MCC9641578.1"/>
    <property type="molecule type" value="Genomic_DNA"/>
</dbReference>
<name>A0ABS8NFG7_9BACT</name>
<feature type="transmembrane region" description="Helical" evidence="2">
    <location>
        <begin position="108"/>
        <end position="134"/>
    </location>
</feature>
<evidence type="ECO:0000256" key="2">
    <source>
        <dbReference type="SAM" id="Phobius"/>
    </source>
</evidence>
<feature type="transmembrane region" description="Helical" evidence="2">
    <location>
        <begin position="48"/>
        <end position="72"/>
    </location>
</feature>
<keyword evidence="2" id="KW-0472">Membrane</keyword>
<keyword evidence="2" id="KW-1133">Transmembrane helix</keyword>
<keyword evidence="4" id="KW-1185">Reference proteome</keyword>
<comment type="caution">
    <text evidence="3">The sequence shown here is derived from an EMBL/GenBank/DDBJ whole genome shotgun (WGS) entry which is preliminary data.</text>
</comment>